<evidence type="ECO:0000259" key="1">
    <source>
        <dbReference type="Pfam" id="PF13280"/>
    </source>
</evidence>
<reference evidence="3 4" key="1">
    <citation type="submission" date="2020-08" db="EMBL/GenBank/DDBJ databases">
        <title>Bridging the membrane lipid divide: bacteria of the FCB group superphylum have the potential to synthesize archaeal ether lipids.</title>
        <authorList>
            <person name="Villanueva L."/>
            <person name="Von Meijenfeldt F.A.B."/>
            <person name="Westbye A.B."/>
            <person name="Yadav S."/>
            <person name="Hopmans E.C."/>
            <person name="Dutilh B.E."/>
            <person name="Sinninghe Damste J.S."/>
        </authorList>
    </citation>
    <scope>NUCLEOTIDE SEQUENCE [LARGE SCALE GENOMIC DNA]</scope>
    <source>
        <strain evidence="3">NIOZ-UU100</strain>
    </source>
</reference>
<dbReference type="Pfam" id="PF13280">
    <property type="entry name" value="WYL"/>
    <property type="match status" value="1"/>
</dbReference>
<dbReference type="Pfam" id="PF25583">
    <property type="entry name" value="WCX"/>
    <property type="match status" value="1"/>
</dbReference>
<comment type="caution">
    <text evidence="3">The sequence shown here is derived from an EMBL/GenBank/DDBJ whole genome shotgun (WGS) entry which is preliminary data.</text>
</comment>
<dbReference type="Proteomes" id="UP000654401">
    <property type="component" value="Unassembled WGS sequence"/>
</dbReference>
<protein>
    <submittedName>
        <fullName evidence="3">WYL domain-containing protein</fullName>
    </submittedName>
</protein>
<dbReference type="InterPro" id="IPR057727">
    <property type="entry name" value="WCX_dom"/>
</dbReference>
<dbReference type="InterPro" id="IPR026881">
    <property type="entry name" value="WYL_dom"/>
</dbReference>
<dbReference type="InterPro" id="IPR051534">
    <property type="entry name" value="CBASS_pafABC_assoc_protein"/>
</dbReference>
<dbReference type="AlphaFoldDB" id="A0A8J6PDR0"/>
<feature type="domain" description="WYL" evidence="1">
    <location>
        <begin position="150"/>
        <end position="217"/>
    </location>
</feature>
<dbReference type="PANTHER" id="PTHR34580:SF1">
    <property type="entry name" value="PROTEIN PAFC"/>
    <property type="match status" value="1"/>
</dbReference>
<organism evidence="3 4">
    <name type="scientific">Candidatus Thiopontia autotrophica</name>
    <dbReference type="NCBI Taxonomy" id="2841688"/>
    <lineage>
        <taxon>Bacteria</taxon>
        <taxon>Pseudomonadati</taxon>
        <taxon>Pseudomonadota</taxon>
        <taxon>Gammaproteobacteria</taxon>
        <taxon>Candidatus Thiopontia</taxon>
    </lineage>
</organism>
<dbReference type="PANTHER" id="PTHR34580">
    <property type="match status" value="1"/>
</dbReference>
<dbReference type="PROSITE" id="PS52050">
    <property type="entry name" value="WYL"/>
    <property type="match status" value="1"/>
</dbReference>
<dbReference type="EMBL" id="JACNFK010000024">
    <property type="protein sequence ID" value="MBC8519625.1"/>
    <property type="molecule type" value="Genomic_DNA"/>
</dbReference>
<sequence length="328" mass="38318">MPDSALRQIEMLRLVPRSPRSITVTKLVDQLSGEGFEITTRTVQRDLNALASIFDLRSERDGRTQRWFWAEDAEMLDIPGMAPQTALTMFMTELFLYDQLPRSITGHLAHHFDQAREILRKSGDLTNWTEKVRVVPRNQRLIQPKVDENVLRVIYDSLLHDRKFQGRYLKRGVRTSKEYPVSPLGLVFRDGVTYLVATLRDYPEVRQLALHRFRSATPLDEKVVPPKGFKLDHYINQGAFDYPLGDFIDLEFKANNFVIEALKETPISHNQGVRPFDDDWVIVSARVKETEQLHWWLLGYGAQVQVLQPPHMQEWFKKKTRDMAKLYR</sequence>
<evidence type="ECO:0000313" key="3">
    <source>
        <dbReference type="EMBL" id="MBC8519625.1"/>
    </source>
</evidence>
<accession>A0A8J6PDR0</accession>
<gene>
    <name evidence="3" type="ORF">H8D24_04360</name>
</gene>
<evidence type="ECO:0000313" key="4">
    <source>
        <dbReference type="Proteomes" id="UP000654401"/>
    </source>
</evidence>
<proteinExistence type="predicted"/>
<feature type="domain" description="WCX" evidence="2">
    <location>
        <begin position="260"/>
        <end position="324"/>
    </location>
</feature>
<name>A0A8J6PDR0_9GAMM</name>
<evidence type="ECO:0000259" key="2">
    <source>
        <dbReference type="Pfam" id="PF25583"/>
    </source>
</evidence>